<dbReference type="EMBL" id="AEIJ01000148">
    <property type="status" value="NOT_ANNOTATED_CDS"/>
    <property type="molecule type" value="Genomic_DNA"/>
</dbReference>
<feature type="compositionally biased region" description="Basic and acidic residues" evidence="1">
    <location>
        <begin position="304"/>
        <end position="337"/>
    </location>
</feature>
<feature type="compositionally biased region" description="Acidic residues" evidence="1">
    <location>
        <begin position="265"/>
        <end position="279"/>
    </location>
</feature>
<reference evidence="3" key="4">
    <citation type="submission" date="2015-06" db="UniProtKB">
        <authorList>
            <consortium name="EnsemblFungi"/>
        </authorList>
    </citation>
    <scope>IDENTIFICATION</scope>
</reference>
<accession>U5H2E1</accession>
<keyword evidence="4" id="KW-1185">Reference proteome</keyword>
<reference evidence="2" key="2">
    <citation type="submission" date="2010-11" db="EMBL/GenBank/DDBJ databases">
        <authorList>
            <consortium name="The Broad Institute Genome Sequencing Platform"/>
            <person name="Earl A."/>
            <person name="Ward D."/>
            <person name="Feldgarden M."/>
            <person name="Gevers D."/>
            <person name="Butler R."/>
            <person name="Young S.K."/>
            <person name="Zeng Q."/>
            <person name="Gargeya S."/>
            <person name="Fitzgerald M."/>
            <person name="Haas B."/>
            <person name="Abouelleil A."/>
            <person name="Alvarado L."/>
            <person name="Arachchi H.M."/>
            <person name="Berlin A."/>
            <person name="Brown A."/>
            <person name="Chapman S.B."/>
            <person name="Chen Z."/>
            <person name="Dunbar C."/>
            <person name="Freedman E."/>
            <person name="Gearin G."/>
            <person name="Gellesch M."/>
            <person name="Goldberg J."/>
            <person name="Griggs A."/>
            <person name="Gujja S."/>
            <person name="Heilman E."/>
            <person name="Heiman D."/>
            <person name="Howarth C."/>
            <person name="Larson L."/>
            <person name="Lui A."/>
            <person name="MacDonald P.J.P."/>
            <person name="Mehta T."/>
            <person name="Montmayeur A."/>
            <person name="Murphy C."/>
            <person name="Neiman D."/>
            <person name="Pearson M."/>
            <person name="Priest M."/>
            <person name="Roberts A."/>
            <person name="Saif S."/>
            <person name="Shea T."/>
            <person name="Shenoy N."/>
            <person name="Sisk P."/>
            <person name="Stolte C."/>
            <person name="Sykes S."/>
            <person name="White J."/>
            <person name="Yandava C."/>
            <person name="Wortman J."/>
            <person name="Nusbaum C."/>
            <person name="Birren B."/>
        </authorList>
    </citation>
    <scope>NUCLEOTIDE SEQUENCE</scope>
    <source>
        <strain evidence="2">P1A1 Lamole</strain>
    </source>
</reference>
<dbReference type="EMBL" id="GL541651">
    <property type="protein sequence ID" value="KDE08264.1"/>
    <property type="molecule type" value="Genomic_DNA"/>
</dbReference>
<dbReference type="Proteomes" id="UP000017200">
    <property type="component" value="Unassembled WGS sequence"/>
</dbReference>
<evidence type="ECO:0008006" key="5">
    <source>
        <dbReference type="Google" id="ProtNLM"/>
    </source>
</evidence>
<protein>
    <recommendedName>
        <fullName evidence="5">SURP motif domain-containing protein</fullName>
    </recommendedName>
</protein>
<reference evidence="2 4" key="3">
    <citation type="journal article" date="2015" name="BMC Genomics">
        <title>Sex and parasites: genomic and transcriptomic analysis of Microbotryum lychnidis-dioicae, the biotrophic and plant-castrating anther smut fungus.</title>
        <authorList>
            <person name="Perlin M.H."/>
            <person name="Amselem J."/>
            <person name="Fontanillas E."/>
            <person name="Toh S.S."/>
            <person name="Chen Z."/>
            <person name="Goldberg J."/>
            <person name="Duplessis S."/>
            <person name="Henrissat B."/>
            <person name="Young S."/>
            <person name="Zeng Q."/>
            <person name="Aguileta G."/>
            <person name="Petit E."/>
            <person name="Badouin H."/>
            <person name="Andrews J."/>
            <person name="Razeeq D."/>
            <person name="Gabaldon T."/>
            <person name="Quesneville H."/>
            <person name="Giraud T."/>
            <person name="Hood M.E."/>
            <person name="Schultz D.J."/>
            <person name="Cuomo C.A."/>
        </authorList>
    </citation>
    <scope>NUCLEOTIDE SEQUENCE [LARGE SCALE GENOMIC DNA]</scope>
    <source>
        <strain evidence="2">P1A1 Lamole</strain>
        <strain evidence="4">p1A1 Lamole</strain>
    </source>
</reference>
<organism evidence="2">
    <name type="scientific">Microbotryum lychnidis-dioicae (strain p1A1 Lamole / MvSl-1064)</name>
    <name type="common">Anther smut fungus</name>
    <dbReference type="NCBI Taxonomy" id="683840"/>
    <lineage>
        <taxon>Eukaryota</taxon>
        <taxon>Fungi</taxon>
        <taxon>Dikarya</taxon>
        <taxon>Basidiomycota</taxon>
        <taxon>Pucciniomycotina</taxon>
        <taxon>Microbotryomycetes</taxon>
        <taxon>Microbotryales</taxon>
        <taxon>Microbotryaceae</taxon>
        <taxon>Microbotryum</taxon>
    </lineage>
</organism>
<name>U5H2E1_USTV1</name>
<reference evidence="4" key="1">
    <citation type="submission" date="2010-11" db="EMBL/GenBank/DDBJ databases">
        <title>The genome sequence of Microbotryum violaceum strain p1A1 Lamole.</title>
        <authorList>
            <person name="Cuomo C."/>
            <person name="Perlin M."/>
            <person name="Young S.K."/>
            <person name="Zeng Q."/>
            <person name="Gargeya S."/>
            <person name="Alvarado L."/>
            <person name="Berlin A."/>
            <person name="Chapman S.B."/>
            <person name="Chen Z."/>
            <person name="Freedman E."/>
            <person name="Gellesch M."/>
            <person name="Goldberg J."/>
            <person name="Griggs A."/>
            <person name="Gujja S."/>
            <person name="Heilman E."/>
            <person name="Heiman D."/>
            <person name="Howarth C."/>
            <person name="Mehta T."/>
            <person name="Neiman D."/>
            <person name="Pearson M."/>
            <person name="Roberts A."/>
            <person name="Saif S."/>
            <person name="Shea T."/>
            <person name="Shenoy N."/>
            <person name="Sisk P."/>
            <person name="Stolte C."/>
            <person name="Sykes S."/>
            <person name="White J."/>
            <person name="Yandava C."/>
            <person name="Haas B."/>
            <person name="Nusbaum C."/>
            <person name="Birren B."/>
        </authorList>
    </citation>
    <scope>NUCLEOTIDE SEQUENCE [LARGE SCALE GENOMIC DNA]</scope>
    <source>
        <strain evidence="4">p1A1 Lamole</strain>
    </source>
</reference>
<dbReference type="STRING" id="683840.U5H2E1"/>
<sequence length="337" mass="38481">MTFSQPSNISHNLPEPRASSRLCLVAHEASLIRGHPDWARRVQMPSSSTSSLTTDASGRTRMMRWEAGSGAGFDHREGDQQQEIWIDRYDALNLLSSLPILESTTTPLLPPDLGFEDLPDDAEEMFYFEPEERELIERERKSKRLELGREERIKALKREEEEEEEEEHENEETEPSETQLALMKKLHTTLSNAADPSLLEIRIMANHGRDPRFDFLRKEGKWSDLWERIKKGEPVGEEARRNDEENVGNGSGNGLGLGLNGYGSDSEEEEGDTATAEEEDKLREPANANQTPIPTPSTEEDKDEQERRAKKAEKIKEWARKRKEAREKEADKTQEAS</sequence>
<evidence type="ECO:0000313" key="4">
    <source>
        <dbReference type="Proteomes" id="UP000017200"/>
    </source>
</evidence>
<feature type="compositionally biased region" description="Basic and acidic residues" evidence="1">
    <location>
        <begin position="227"/>
        <end position="244"/>
    </location>
</feature>
<dbReference type="OMA" id="PAFAFMK"/>
<feature type="region of interest" description="Disordered" evidence="1">
    <location>
        <begin position="227"/>
        <end position="337"/>
    </location>
</feature>
<evidence type="ECO:0000313" key="2">
    <source>
        <dbReference type="EMBL" id="KDE08264.1"/>
    </source>
</evidence>
<evidence type="ECO:0000313" key="3">
    <source>
        <dbReference type="EnsemblFungi" id="MVLG_01530T0"/>
    </source>
</evidence>
<feature type="compositionally biased region" description="Acidic residues" evidence="1">
    <location>
        <begin position="160"/>
        <end position="175"/>
    </location>
</feature>
<evidence type="ECO:0000256" key="1">
    <source>
        <dbReference type="SAM" id="MobiDB-lite"/>
    </source>
</evidence>
<gene>
    <name evidence="2" type="ORF">MVLG_01530</name>
</gene>
<feature type="region of interest" description="Disordered" evidence="1">
    <location>
        <begin position="156"/>
        <end position="179"/>
    </location>
</feature>
<feature type="compositionally biased region" description="Gly residues" evidence="1">
    <location>
        <begin position="249"/>
        <end position="261"/>
    </location>
</feature>
<proteinExistence type="predicted"/>
<dbReference type="HOGENOM" id="CLU_055486_0_0_1"/>
<dbReference type="InParanoid" id="U5H2E1"/>
<dbReference type="AlphaFoldDB" id="U5H2E1"/>
<dbReference type="OrthoDB" id="2552978at2759"/>
<dbReference type="EnsemblFungi" id="MVLG_01530T0">
    <property type="protein sequence ID" value="MVLG_01530T0"/>
    <property type="gene ID" value="MVLG_01530"/>
</dbReference>